<dbReference type="InterPro" id="IPR023631">
    <property type="entry name" value="Amidase_dom"/>
</dbReference>
<name>A0ABU7JUB3_9NOCA</name>
<evidence type="ECO:0000259" key="4">
    <source>
        <dbReference type="Pfam" id="PF01425"/>
    </source>
</evidence>
<reference evidence="5 6" key="1">
    <citation type="submission" date="2023-08" db="EMBL/GenBank/DDBJ databases">
        <authorList>
            <person name="Girao M."/>
            <person name="Carvalho M.F."/>
        </authorList>
    </citation>
    <scope>NUCLEOTIDE SEQUENCE [LARGE SCALE GENOMIC DNA]</scope>
    <source>
        <strain evidence="5 6">CC-R104</strain>
    </source>
</reference>
<dbReference type="Pfam" id="PF01425">
    <property type="entry name" value="Amidase"/>
    <property type="match status" value="1"/>
</dbReference>
<dbReference type="RefSeq" id="WP_330153016.1">
    <property type="nucleotide sequence ID" value="NZ_JAUZMZ010000091.1"/>
</dbReference>
<dbReference type="InterPro" id="IPR036928">
    <property type="entry name" value="AS_sf"/>
</dbReference>
<dbReference type="SUPFAM" id="SSF75304">
    <property type="entry name" value="Amidase signature (AS) enzymes"/>
    <property type="match status" value="1"/>
</dbReference>
<organism evidence="5 6">
    <name type="scientific">Rhodococcus chondri</name>
    <dbReference type="NCBI Taxonomy" id="3065941"/>
    <lineage>
        <taxon>Bacteria</taxon>
        <taxon>Bacillati</taxon>
        <taxon>Actinomycetota</taxon>
        <taxon>Actinomycetes</taxon>
        <taxon>Mycobacteriales</taxon>
        <taxon>Nocardiaceae</taxon>
        <taxon>Rhodococcus</taxon>
    </lineage>
</organism>
<comment type="catalytic activity">
    <reaction evidence="1">
        <text>a monocarboxylic acid amide + H2O = a monocarboxylate + NH4(+)</text>
        <dbReference type="Rhea" id="RHEA:12020"/>
        <dbReference type="ChEBI" id="CHEBI:15377"/>
        <dbReference type="ChEBI" id="CHEBI:28938"/>
        <dbReference type="ChEBI" id="CHEBI:35757"/>
        <dbReference type="ChEBI" id="CHEBI:83628"/>
        <dbReference type="EC" id="3.5.1.4"/>
    </reaction>
</comment>
<comment type="caution">
    <text evidence="5">The sequence shown here is derived from an EMBL/GenBank/DDBJ whole genome shotgun (WGS) entry which is preliminary data.</text>
</comment>
<dbReference type="PANTHER" id="PTHR11895">
    <property type="entry name" value="TRANSAMIDASE"/>
    <property type="match status" value="1"/>
</dbReference>
<comment type="similarity">
    <text evidence="2">Belongs to the amidase family.</text>
</comment>
<dbReference type="EMBL" id="JAUZMZ010000091">
    <property type="protein sequence ID" value="MEE2033621.1"/>
    <property type="molecule type" value="Genomic_DNA"/>
</dbReference>
<dbReference type="EC" id="3.5.1.4" evidence="3"/>
<dbReference type="Gene3D" id="3.90.1300.10">
    <property type="entry name" value="Amidase signature (AS) domain"/>
    <property type="match status" value="1"/>
</dbReference>
<gene>
    <name evidence="5" type="ORF">Q8814_16095</name>
</gene>
<keyword evidence="6" id="KW-1185">Reference proteome</keyword>
<sequence length="234" mass="25341">MDLDEYARYDGLGLRELIATGQVAATEIEEAARHALEVANAEVNGLALPLFRPALDHVDWEDAVHSSVGELVAAVAPLLGAPRQPDPTQMEAVSRQILEKAVTFSALDLMAALNAQNRVTRSVGAFFTGYDLLVTPALGRLPAPHGTLQYDNPDHTVMSWLRSLFDYGPFTSVFNISGQPAISLPLGQSENGLPIGVQLVAPYGREDILFRIAATLEQVLPWRDRTPPNFVGTS</sequence>
<evidence type="ECO:0000256" key="3">
    <source>
        <dbReference type="ARBA" id="ARBA00012922"/>
    </source>
</evidence>
<dbReference type="PANTHER" id="PTHR11895:SF7">
    <property type="entry name" value="GLUTAMYL-TRNA(GLN) AMIDOTRANSFERASE SUBUNIT A, MITOCHONDRIAL"/>
    <property type="match status" value="1"/>
</dbReference>
<evidence type="ECO:0000256" key="2">
    <source>
        <dbReference type="ARBA" id="ARBA00009199"/>
    </source>
</evidence>
<dbReference type="Proteomes" id="UP001331936">
    <property type="component" value="Unassembled WGS sequence"/>
</dbReference>
<protein>
    <recommendedName>
        <fullName evidence="3">amidase</fullName>
        <ecNumber evidence="3">3.5.1.4</ecNumber>
    </recommendedName>
</protein>
<dbReference type="InterPro" id="IPR000120">
    <property type="entry name" value="Amidase"/>
</dbReference>
<evidence type="ECO:0000313" key="5">
    <source>
        <dbReference type="EMBL" id="MEE2033621.1"/>
    </source>
</evidence>
<evidence type="ECO:0000256" key="1">
    <source>
        <dbReference type="ARBA" id="ARBA00001311"/>
    </source>
</evidence>
<evidence type="ECO:0000313" key="6">
    <source>
        <dbReference type="Proteomes" id="UP001331936"/>
    </source>
</evidence>
<accession>A0ABU7JUB3</accession>
<feature type="domain" description="Amidase" evidence="4">
    <location>
        <begin position="83"/>
        <end position="208"/>
    </location>
</feature>
<proteinExistence type="inferred from homology"/>